<dbReference type="EMBL" id="OZ035832">
    <property type="protein sequence ID" value="CAL1571797.1"/>
    <property type="molecule type" value="Genomic_DNA"/>
</dbReference>
<evidence type="ECO:0000313" key="2">
    <source>
        <dbReference type="Proteomes" id="UP001497482"/>
    </source>
</evidence>
<keyword evidence="2" id="KW-1185">Reference proteome</keyword>
<gene>
    <name evidence="1" type="ORF">KC01_LOCUS3882</name>
</gene>
<dbReference type="Proteomes" id="UP001497482">
    <property type="component" value="Chromosome 10"/>
</dbReference>
<proteinExistence type="predicted"/>
<protein>
    <submittedName>
        <fullName evidence="1">Uncharacterized protein</fullName>
    </submittedName>
</protein>
<reference evidence="1 2" key="1">
    <citation type="submission" date="2024-04" db="EMBL/GenBank/DDBJ databases">
        <authorList>
            <person name="Waldvogel A.-M."/>
            <person name="Schoenle A."/>
        </authorList>
    </citation>
    <scope>NUCLEOTIDE SEQUENCE [LARGE SCALE GENOMIC DNA]</scope>
</reference>
<accession>A0AAV2J7H8</accession>
<organism evidence="1 2">
    <name type="scientific">Knipowitschia caucasica</name>
    <name type="common">Caucasian dwarf goby</name>
    <name type="synonym">Pomatoschistus caucasicus</name>
    <dbReference type="NCBI Taxonomy" id="637954"/>
    <lineage>
        <taxon>Eukaryota</taxon>
        <taxon>Metazoa</taxon>
        <taxon>Chordata</taxon>
        <taxon>Craniata</taxon>
        <taxon>Vertebrata</taxon>
        <taxon>Euteleostomi</taxon>
        <taxon>Actinopterygii</taxon>
        <taxon>Neopterygii</taxon>
        <taxon>Teleostei</taxon>
        <taxon>Neoteleostei</taxon>
        <taxon>Acanthomorphata</taxon>
        <taxon>Gobiaria</taxon>
        <taxon>Gobiiformes</taxon>
        <taxon>Gobioidei</taxon>
        <taxon>Gobiidae</taxon>
        <taxon>Gobiinae</taxon>
        <taxon>Knipowitschia</taxon>
    </lineage>
</organism>
<evidence type="ECO:0000313" key="1">
    <source>
        <dbReference type="EMBL" id="CAL1571797.1"/>
    </source>
</evidence>
<sequence>MPGVRICAKAIRERAASCNAALFIEPVSGCEGGSVGVRRQEKNRFGLEKAEEVVTITCNGSEAACTALALLTSSKLDDPPDLINTA</sequence>
<name>A0AAV2J7H8_KNICA</name>
<dbReference type="AlphaFoldDB" id="A0AAV2J7H8"/>